<dbReference type="SUPFAM" id="SSF101447">
    <property type="entry name" value="Formin homology 2 domain (FH2 domain)"/>
    <property type="match status" value="1"/>
</dbReference>
<dbReference type="Proteomes" id="UP000327157">
    <property type="component" value="Chromosome 3"/>
</dbReference>
<evidence type="ECO:0000256" key="4">
    <source>
        <dbReference type="SAM" id="MobiDB-lite"/>
    </source>
</evidence>
<sequence length="528" mass="59945">MAAENALKSREVSAMIKQGFISDQTLSFSPSRSLSKLYSPTSSAFKPLSSPPSQPPPPPPPPPPQLARTTQSLTRVTQSQTLHEMMSDDQHGNSKLLPDRKVHEKVHRLLQNAPFRNPNWGGLVSGDIRLMVVAKDGFRVSMDVHKSVLEAKSRFFAEKLRKDRGVLHCVEISDCDDVEVYVEAVVLMYYDDLKRRLIGDEVSRVLGLLKVFAAIMFDEGITACLEYLEAVPWSEEEEEKVVSQLGELQLHEDLTGEVLLRVSSEPSTSERANDIFMRLLTGVLQAKDDRARREMKILISRLLREDAASDGNRIDVSKETLYHLCHRCLSSLVLCLSEATSADDGRRDRGVLMAEIAREADNMQWIVGILVDKKMGDEFVKLWADQKELAVLHSNIPIMYRHEISRITAQLCVAIGSRHLLAPKETRFLLLSTWLEALYEDFGWMRRASSRSIDKQLVEVGISQTILTLPLQQQQTILLNWFDRFLNKGDDCPNIQKAFEVWWRRAFINHVSEQKNTQLQITVCDHAS</sequence>
<feature type="domain" description="At3g05675-like ankyrin-like" evidence="5">
    <location>
        <begin position="272"/>
        <end position="508"/>
    </location>
</feature>
<evidence type="ECO:0000256" key="1">
    <source>
        <dbReference type="ARBA" id="ARBA00002668"/>
    </source>
</evidence>
<evidence type="ECO:0000256" key="2">
    <source>
        <dbReference type="ARBA" id="ARBA00004906"/>
    </source>
</evidence>
<comment type="function">
    <text evidence="1">May act as a substrate-specific adapter of an E3 ubiquitin-protein ligase complex (CUL3-RBX1-BTB) which mediates the ubiquitination and subsequent proteasomal degradation of target proteins.</text>
</comment>
<evidence type="ECO:0000256" key="3">
    <source>
        <dbReference type="ARBA" id="ARBA00022786"/>
    </source>
</evidence>
<dbReference type="OrthoDB" id="2014231at2759"/>
<dbReference type="UniPathway" id="UPA00143"/>
<dbReference type="InterPro" id="IPR058039">
    <property type="entry name" value="At3g05675-like_ankyrin"/>
</dbReference>
<dbReference type="InterPro" id="IPR038920">
    <property type="entry name" value="At3g05675-like"/>
</dbReference>
<feature type="compositionally biased region" description="Polar residues" evidence="4">
    <location>
        <begin position="29"/>
        <end position="44"/>
    </location>
</feature>
<gene>
    <name evidence="6" type="ORF">D8674_021464</name>
</gene>
<evidence type="ECO:0000259" key="5">
    <source>
        <dbReference type="Pfam" id="PF25553"/>
    </source>
</evidence>
<reference evidence="7" key="2">
    <citation type="submission" date="2019-10" db="EMBL/GenBank/DDBJ databases">
        <title>A de novo genome assembly of a pear dwarfing rootstock.</title>
        <authorList>
            <person name="Wang F."/>
            <person name="Wang J."/>
            <person name="Li S."/>
            <person name="Zhang Y."/>
            <person name="Fang M."/>
            <person name="Ma L."/>
            <person name="Zhao Y."/>
            <person name="Jiang S."/>
        </authorList>
    </citation>
    <scope>NUCLEOTIDE SEQUENCE [LARGE SCALE GENOMIC DNA]</scope>
</reference>
<reference evidence="6 7" key="3">
    <citation type="submission" date="2019-11" db="EMBL/GenBank/DDBJ databases">
        <title>A de novo genome assembly of a pear dwarfing rootstock.</title>
        <authorList>
            <person name="Wang F."/>
            <person name="Wang J."/>
            <person name="Li S."/>
            <person name="Zhang Y."/>
            <person name="Fang M."/>
            <person name="Ma L."/>
            <person name="Zhao Y."/>
            <person name="Jiang S."/>
        </authorList>
    </citation>
    <scope>NUCLEOTIDE SEQUENCE [LARGE SCALE GENOMIC DNA]</scope>
    <source>
        <strain evidence="6">S2</strain>
        <tissue evidence="6">Leaf</tissue>
    </source>
</reference>
<feature type="compositionally biased region" description="Pro residues" evidence="4">
    <location>
        <begin position="49"/>
        <end position="65"/>
    </location>
</feature>
<organism evidence="6 7">
    <name type="scientific">Pyrus ussuriensis x Pyrus communis</name>
    <dbReference type="NCBI Taxonomy" id="2448454"/>
    <lineage>
        <taxon>Eukaryota</taxon>
        <taxon>Viridiplantae</taxon>
        <taxon>Streptophyta</taxon>
        <taxon>Embryophyta</taxon>
        <taxon>Tracheophyta</taxon>
        <taxon>Spermatophyta</taxon>
        <taxon>Magnoliopsida</taxon>
        <taxon>eudicotyledons</taxon>
        <taxon>Gunneridae</taxon>
        <taxon>Pentapetalae</taxon>
        <taxon>rosids</taxon>
        <taxon>fabids</taxon>
        <taxon>Rosales</taxon>
        <taxon>Rosaceae</taxon>
        <taxon>Amygdaloideae</taxon>
        <taxon>Maleae</taxon>
        <taxon>Pyrus</taxon>
    </lineage>
</organism>
<evidence type="ECO:0000313" key="7">
    <source>
        <dbReference type="Proteomes" id="UP000327157"/>
    </source>
</evidence>
<dbReference type="AlphaFoldDB" id="A0A5N5GH75"/>
<proteinExistence type="predicted"/>
<reference evidence="6 7" key="1">
    <citation type="submission" date="2019-09" db="EMBL/GenBank/DDBJ databases">
        <authorList>
            <person name="Ou C."/>
        </authorList>
    </citation>
    <scope>NUCLEOTIDE SEQUENCE [LARGE SCALE GENOMIC DNA]</scope>
    <source>
        <strain evidence="6">S2</strain>
        <tissue evidence="6">Leaf</tissue>
    </source>
</reference>
<accession>A0A5N5GH75</accession>
<feature type="region of interest" description="Disordered" evidence="4">
    <location>
        <begin position="29"/>
        <end position="68"/>
    </location>
</feature>
<dbReference type="PANTHER" id="PTHR31060:SF32">
    <property type="entry name" value="BTB_POZ DOMAIN PLANT PROTEIN"/>
    <property type="match status" value="1"/>
</dbReference>
<dbReference type="PANTHER" id="PTHR31060">
    <property type="entry name" value="OSJNBA0011J08.25 PROTEIN-RELATED"/>
    <property type="match status" value="1"/>
</dbReference>
<keyword evidence="3" id="KW-0833">Ubl conjugation pathway</keyword>
<dbReference type="EMBL" id="SMOL01000402">
    <property type="protein sequence ID" value="KAB2614876.1"/>
    <property type="molecule type" value="Genomic_DNA"/>
</dbReference>
<comment type="pathway">
    <text evidence="2">Protein modification; protein ubiquitination.</text>
</comment>
<comment type="caution">
    <text evidence="6">The sequence shown here is derived from an EMBL/GenBank/DDBJ whole genome shotgun (WGS) entry which is preliminary data.</text>
</comment>
<dbReference type="GO" id="GO:0016567">
    <property type="term" value="P:protein ubiquitination"/>
    <property type="evidence" value="ECO:0007669"/>
    <property type="project" value="UniProtKB-UniPathway"/>
</dbReference>
<name>A0A5N5GH75_9ROSA</name>
<dbReference type="Pfam" id="PF25553">
    <property type="entry name" value="BTB-POZ_ANK-like"/>
    <property type="match status" value="1"/>
</dbReference>
<keyword evidence="7" id="KW-1185">Reference proteome</keyword>
<evidence type="ECO:0000313" key="6">
    <source>
        <dbReference type="EMBL" id="KAB2614876.1"/>
    </source>
</evidence>
<protein>
    <submittedName>
        <fullName evidence="6">BTB/POZ domain-containing protein</fullName>
    </submittedName>
</protein>